<dbReference type="GO" id="GO:0035556">
    <property type="term" value="P:intracellular signal transduction"/>
    <property type="evidence" value="ECO:0007669"/>
    <property type="project" value="InterPro"/>
</dbReference>
<dbReference type="InterPro" id="IPR001054">
    <property type="entry name" value="A/G_cyclase"/>
</dbReference>
<name>A0A9K3GKF6_9EUKA</name>
<comment type="caution">
    <text evidence="4">The sequence shown here is derived from an EMBL/GenBank/DDBJ whole genome shotgun (WGS) entry which is preliminary data.</text>
</comment>
<protein>
    <recommendedName>
        <fullName evidence="3">Guanylate cyclase domain-containing protein</fullName>
    </recommendedName>
</protein>
<feature type="non-terminal residue" evidence="4">
    <location>
        <position position="1"/>
    </location>
</feature>
<feature type="non-terminal residue" evidence="4">
    <location>
        <position position="662"/>
    </location>
</feature>
<proteinExistence type="predicted"/>
<evidence type="ECO:0000259" key="3">
    <source>
        <dbReference type="PROSITE" id="PS50125"/>
    </source>
</evidence>
<organism evidence="4 5">
    <name type="scientific">Kipferlia bialata</name>
    <dbReference type="NCBI Taxonomy" id="797122"/>
    <lineage>
        <taxon>Eukaryota</taxon>
        <taxon>Metamonada</taxon>
        <taxon>Carpediemonas-like organisms</taxon>
        <taxon>Kipferlia</taxon>
    </lineage>
</organism>
<feature type="transmembrane region" description="Helical" evidence="2">
    <location>
        <begin position="480"/>
        <end position="500"/>
    </location>
</feature>
<keyword evidence="2" id="KW-1133">Transmembrane helix</keyword>
<keyword evidence="5" id="KW-1185">Reference proteome</keyword>
<keyword evidence="2" id="KW-0472">Membrane</keyword>
<evidence type="ECO:0000313" key="5">
    <source>
        <dbReference type="Proteomes" id="UP000265618"/>
    </source>
</evidence>
<evidence type="ECO:0000256" key="1">
    <source>
        <dbReference type="SAM" id="MobiDB-lite"/>
    </source>
</evidence>
<feature type="compositionally biased region" description="Polar residues" evidence="1">
    <location>
        <begin position="202"/>
        <end position="212"/>
    </location>
</feature>
<feature type="region of interest" description="Disordered" evidence="1">
    <location>
        <begin position="311"/>
        <end position="341"/>
    </location>
</feature>
<feature type="region of interest" description="Disordered" evidence="1">
    <location>
        <begin position="188"/>
        <end position="250"/>
    </location>
</feature>
<feature type="compositionally biased region" description="Basic and acidic residues" evidence="1">
    <location>
        <begin position="330"/>
        <end position="341"/>
    </location>
</feature>
<evidence type="ECO:0000313" key="4">
    <source>
        <dbReference type="EMBL" id="GIQ87194.1"/>
    </source>
</evidence>
<dbReference type="Proteomes" id="UP000265618">
    <property type="component" value="Unassembled WGS sequence"/>
</dbReference>
<reference evidence="4 5" key="1">
    <citation type="journal article" date="2018" name="PLoS ONE">
        <title>The draft genome of Kipferlia bialata reveals reductive genome evolution in fornicate parasites.</title>
        <authorList>
            <person name="Tanifuji G."/>
            <person name="Takabayashi S."/>
            <person name="Kume K."/>
            <person name="Takagi M."/>
            <person name="Nakayama T."/>
            <person name="Kamikawa R."/>
            <person name="Inagaki Y."/>
            <person name="Hashimoto T."/>
        </authorList>
    </citation>
    <scope>NUCLEOTIDE SEQUENCE [LARGE SCALE GENOMIC DNA]</scope>
    <source>
        <strain evidence="4">NY0173</strain>
    </source>
</reference>
<dbReference type="SUPFAM" id="SSF55073">
    <property type="entry name" value="Nucleotide cyclase"/>
    <property type="match status" value="1"/>
</dbReference>
<dbReference type="GO" id="GO:0009190">
    <property type="term" value="P:cyclic nucleotide biosynthetic process"/>
    <property type="evidence" value="ECO:0007669"/>
    <property type="project" value="InterPro"/>
</dbReference>
<dbReference type="PROSITE" id="PS50125">
    <property type="entry name" value="GUANYLATE_CYCLASE_2"/>
    <property type="match status" value="1"/>
</dbReference>
<evidence type="ECO:0000256" key="2">
    <source>
        <dbReference type="SAM" id="Phobius"/>
    </source>
</evidence>
<sequence length="662" mass="72314">YDVFGDTVNTAARLMHKADDWDLLVSEDVASALTRAKTRRDAGQESLMGSAVSLEYICTRPALNFLKGKGLFPCRRVLFSEACLDQTEQCLGDILSGMLSGMVERHTTWTERMLAPAQYMRRHLGFRCRGRSNSTDSTLPAVQEAMSTVTITDTILDQPWAVIRYTDTILDQPWAVIRAQFGASRLSSLTDPVDSEPGLAVNRQSSTPYGHSSDSEYEGSLDGIGGIEGSEETSEKGSVPHHFRPSVATDPRTSPLRAKCILLGELVNSSDWVDSDIEMGIMGEREREAGEVSTPATLSEASVLEGENTPIVSGIAPISPASRGRRRSKDKTTGSRRKDQTCPDIQTLDSQLLDDLEGVHKDVSIKGRFTGTALANLTGAVWNRDSLSPTRRLLLALRTIPAIFKLSLKQTFGDSSIFVVIHTIIKVRRLSIIVNAISVVQVALTLGAIYHSISISRVEEGGAPNPFSALLRDPDGASAWSYYQSILYVLAGVMLARVVVWPLSVKILSSSLVTLLGQSFYPEGQGEITAYRRLRSLYRRVNCYKSINQAIILSLAVLSCSAGVDVLEISQVGTYGMQAAVMLLNETILSLFALNNLDSVIVVVIDLLFHIPMAMYLYDMSRESSLVFLATLMVTLFSLIVSINQVANMCVSIRQLVETVAG</sequence>
<feature type="transmembrane region" description="Helical" evidence="2">
    <location>
        <begin position="432"/>
        <end position="453"/>
    </location>
</feature>
<dbReference type="EMBL" id="BDIP01003045">
    <property type="protein sequence ID" value="GIQ87194.1"/>
    <property type="molecule type" value="Genomic_DNA"/>
</dbReference>
<keyword evidence="2" id="KW-0812">Transmembrane</keyword>
<dbReference type="Gene3D" id="3.30.70.1230">
    <property type="entry name" value="Nucleotide cyclase"/>
    <property type="match status" value="1"/>
</dbReference>
<dbReference type="AlphaFoldDB" id="A0A9K3GKF6"/>
<feature type="transmembrane region" description="Helical" evidence="2">
    <location>
        <begin position="624"/>
        <end position="644"/>
    </location>
</feature>
<accession>A0A9K3GKF6</accession>
<dbReference type="InterPro" id="IPR029787">
    <property type="entry name" value="Nucleotide_cyclase"/>
</dbReference>
<feature type="domain" description="Guanylate cyclase" evidence="3">
    <location>
        <begin position="1"/>
        <end position="15"/>
    </location>
</feature>
<gene>
    <name evidence="4" type="ORF">KIPB_009189</name>
</gene>